<dbReference type="GO" id="GO:0046872">
    <property type="term" value="F:metal ion binding"/>
    <property type="evidence" value="ECO:0007669"/>
    <property type="project" value="InterPro"/>
</dbReference>
<gene>
    <name evidence="4" type="ORF">FJR47_07140</name>
</gene>
<evidence type="ECO:0000313" key="4">
    <source>
        <dbReference type="EMBL" id="QFR43698.1"/>
    </source>
</evidence>
<evidence type="ECO:0000256" key="2">
    <source>
        <dbReference type="ARBA" id="ARBA00022448"/>
    </source>
</evidence>
<organism evidence="4 5">
    <name type="scientific">Sulfurimonas xiamenensis</name>
    <dbReference type="NCBI Taxonomy" id="2590021"/>
    <lineage>
        <taxon>Bacteria</taxon>
        <taxon>Pseudomonadati</taxon>
        <taxon>Campylobacterota</taxon>
        <taxon>Epsilonproteobacteria</taxon>
        <taxon>Campylobacterales</taxon>
        <taxon>Sulfurimonadaceae</taxon>
        <taxon>Sulfurimonas</taxon>
    </lineage>
</organism>
<dbReference type="PANTHER" id="PTHR42953">
    <property type="entry name" value="HIGH-AFFINITY ZINC UPTAKE SYSTEM PROTEIN ZNUA-RELATED"/>
    <property type="match status" value="1"/>
</dbReference>
<keyword evidence="3" id="KW-0732">Signal</keyword>
<evidence type="ECO:0000256" key="3">
    <source>
        <dbReference type="ARBA" id="ARBA00022729"/>
    </source>
</evidence>
<evidence type="ECO:0000313" key="5">
    <source>
        <dbReference type="Proteomes" id="UP000326061"/>
    </source>
</evidence>
<sequence length="275" mass="31391">MKKILFLLFIFFTSLAFAKPIIIVSILPQKTFVQKITKDMADITVMVEPGNSPHSYEPKSSQMIAVSKADIYFSIGVEFENVWLSKIKSQNSNLTFINISDNIPKIAIKKDNHKHNNNDPHIWTSPKNVEIMANSIYKALITVDPKNKNLYKSNFDDFIKEIRDTDAQIKEILKETEPKSKFMVFHPSWGYFANEYNLTQIAVEVEGKEPKPKEMIKIIDEAKKENIKVIFTQPEFSDKSAQIIAKEAGVVVKKISPLNPNWSQNLINMAKAIAN</sequence>
<keyword evidence="2" id="KW-0813">Transport</keyword>
<dbReference type="EMBL" id="CP041166">
    <property type="protein sequence ID" value="QFR43698.1"/>
    <property type="molecule type" value="Genomic_DNA"/>
</dbReference>
<protein>
    <submittedName>
        <fullName evidence="4">Zinc ABC transporter substrate-binding protein</fullName>
    </submittedName>
</protein>
<dbReference type="InterPro" id="IPR006127">
    <property type="entry name" value="ZnuA-like"/>
</dbReference>
<evidence type="ECO:0000256" key="1">
    <source>
        <dbReference type="ARBA" id="ARBA00011028"/>
    </source>
</evidence>
<proteinExistence type="inferred from homology"/>
<dbReference type="PANTHER" id="PTHR42953:SF3">
    <property type="entry name" value="HIGH-AFFINITY ZINC UPTAKE SYSTEM PROTEIN ZNUA"/>
    <property type="match status" value="1"/>
</dbReference>
<dbReference type="RefSeq" id="WP_152299760.1">
    <property type="nucleotide sequence ID" value="NZ_CP041166.1"/>
</dbReference>
<dbReference type="InterPro" id="IPR050492">
    <property type="entry name" value="Bact_metal-bind_prot9"/>
</dbReference>
<accession>A0AAJ4A4F2</accession>
<name>A0AAJ4A4F2_9BACT</name>
<reference evidence="5" key="1">
    <citation type="submission" date="2019-06" db="EMBL/GenBank/DDBJ databases">
        <title>Sulfurimonas gotlandica sp. nov., a chemoautotrophic and psychrotolerant epsilonproteobacterium isolated from a pelagic redoxcline, and an emended description of the genus Sulfurimonas.</title>
        <authorList>
            <person name="Wang S."/>
            <person name="Jiang L."/>
            <person name="Shao Z."/>
        </authorList>
    </citation>
    <scope>NUCLEOTIDE SEQUENCE [LARGE SCALE GENOMIC DNA]</scope>
    <source>
        <strain evidence="5">1-1N</strain>
    </source>
</reference>
<keyword evidence="5" id="KW-1185">Reference proteome</keyword>
<dbReference type="GO" id="GO:0030001">
    <property type="term" value="P:metal ion transport"/>
    <property type="evidence" value="ECO:0007669"/>
    <property type="project" value="InterPro"/>
</dbReference>
<dbReference type="Proteomes" id="UP000326061">
    <property type="component" value="Chromosome"/>
</dbReference>
<dbReference type="AlphaFoldDB" id="A0AAJ4A4F2"/>
<dbReference type="SUPFAM" id="SSF53807">
    <property type="entry name" value="Helical backbone' metal receptor"/>
    <property type="match status" value="1"/>
</dbReference>
<dbReference type="Pfam" id="PF01297">
    <property type="entry name" value="ZnuA"/>
    <property type="match status" value="1"/>
</dbReference>
<comment type="similarity">
    <text evidence="1">Belongs to the bacterial solute-binding protein 9 family.</text>
</comment>
<dbReference type="Gene3D" id="3.40.50.1980">
    <property type="entry name" value="Nitrogenase molybdenum iron protein domain"/>
    <property type="match status" value="2"/>
</dbReference>
<dbReference type="KEGG" id="suln:FJR47_07140"/>